<proteinExistence type="predicted"/>
<evidence type="ECO:0000313" key="1">
    <source>
        <dbReference type="EMBL" id="KAJ7391424.1"/>
    </source>
</evidence>
<dbReference type="AlphaFoldDB" id="A0A9X0DAZ9"/>
<accession>A0A9X0DAZ9</accession>
<keyword evidence="2" id="KW-1185">Reference proteome</keyword>
<protein>
    <submittedName>
        <fullName evidence="1">Uncharacterized protein</fullName>
    </submittedName>
</protein>
<dbReference type="OrthoDB" id="5990486at2759"/>
<dbReference type="Proteomes" id="UP001163046">
    <property type="component" value="Unassembled WGS sequence"/>
</dbReference>
<comment type="caution">
    <text evidence="1">The sequence shown here is derived from an EMBL/GenBank/DDBJ whole genome shotgun (WGS) entry which is preliminary data.</text>
</comment>
<dbReference type="EMBL" id="MU825406">
    <property type="protein sequence ID" value="KAJ7391424.1"/>
    <property type="molecule type" value="Genomic_DNA"/>
</dbReference>
<sequence>MAFDYACERDCSGTESPELVELKAHVDAAATDIAEIMNSKGFCKFTRYSTIYTKPTKKLYPAKCGPSLPTAASVEPGPKKWTIADLKMDNSLNPTSKENKVRQTTTEMMKQIQAICESNGESLGSVLGECSHLTEKENGACEAVTST</sequence>
<organism evidence="1 2">
    <name type="scientific">Desmophyllum pertusum</name>
    <dbReference type="NCBI Taxonomy" id="174260"/>
    <lineage>
        <taxon>Eukaryota</taxon>
        <taxon>Metazoa</taxon>
        <taxon>Cnidaria</taxon>
        <taxon>Anthozoa</taxon>
        <taxon>Hexacorallia</taxon>
        <taxon>Scleractinia</taxon>
        <taxon>Caryophylliina</taxon>
        <taxon>Caryophylliidae</taxon>
        <taxon>Desmophyllum</taxon>
    </lineage>
</organism>
<reference evidence="1" key="1">
    <citation type="submission" date="2023-01" db="EMBL/GenBank/DDBJ databases">
        <title>Genome assembly of the deep-sea coral Lophelia pertusa.</title>
        <authorList>
            <person name="Herrera S."/>
            <person name="Cordes E."/>
        </authorList>
    </citation>
    <scope>NUCLEOTIDE SEQUENCE</scope>
    <source>
        <strain evidence="1">USNM1676648</strain>
        <tissue evidence="1">Polyp</tissue>
    </source>
</reference>
<gene>
    <name evidence="1" type="ORF">OS493_018469</name>
</gene>
<name>A0A9X0DAZ9_9CNID</name>
<evidence type="ECO:0000313" key="2">
    <source>
        <dbReference type="Proteomes" id="UP001163046"/>
    </source>
</evidence>